<evidence type="ECO:0000313" key="3">
    <source>
        <dbReference type="Proteomes" id="UP000503441"/>
    </source>
</evidence>
<keyword evidence="3" id="KW-1185">Reference proteome</keyword>
<name>A0ABX6JVU7_9MICO</name>
<gene>
    <name evidence="2" type="ORF">G7066_06940</name>
</gene>
<proteinExistence type="predicted"/>
<protein>
    <submittedName>
        <fullName evidence="2">DUF5302 domain-containing protein</fullName>
    </submittedName>
</protein>
<organism evidence="2 3">
    <name type="scientific">Leucobacter coleopterorum</name>
    <dbReference type="NCBI Taxonomy" id="2714933"/>
    <lineage>
        <taxon>Bacteria</taxon>
        <taxon>Bacillati</taxon>
        <taxon>Actinomycetota</taxon>
        <taxon>Actinomycetes</taxon>
        <taxon>Micrococcales</taxon>
        <taxon>Microbacteriaceae</taxon>
        <taxon>Leucobacter</taxon>
    </lineage>
</organism>
<dbReference type="InterPro" id="IPR035172">
    <property type="entry name" value="DUF5302"/>
</dbReference>
<reference evidence="2 3" key="1">
    <citation type="submission" date="2020-03" db="EMBL/GenBank/DDBJ databases">
        <title>Leucobacter sp. nov., isolated from beetles.</title>
        <authorList>
            <person name="Hyun D.-W."/>
            <person name="Bae J.-W."/>
        </authorList>
    </citation>
    <scope>NUCLEOTIDE SEQUENCE [LARGE SCALE GENOMIC DNA]</scope>
    <source>
        <strain evidence="2 3">HDW9A</strain>
    </source>
</reference>
<evidence type="ECO:0000256" key="1">
    <source>
        <dbReference type="SAM" id="MobiDB-lite"/>
    </source>
</evidence>
<feature type="region of interest" description="Disordered" evidence="1">
    <location>
        <begin position="1"/>
        <end position="63"/>
    </location>
</feature>
<evidence type="ECO:0000313" key="2">
    <source>
        <dbReference type="EMBL" id="QIM18431.1"/>
    </source>
</evidence>
<dbReference type="RefSeq" id="WP_166330005.1">
    <property type="nucleotide sequence ID" value="NZ_CP049933.1"/>
</dbReference>
<sequence length="63" mass="7021">MSSEEDAQREAAEESKRKFREALDRKKKQQTQPRGAGKRGDAGPVGHAQGSAAHQREFRRKSG</sequence>
<dbReference type="Proteomes" id="UP000503441">
    <property type="component" value="Chromosome"/>
</dbReference>
<dbReference type="EMBL" id="CP049933">
    <property type="protein sequence ID" value="QIM18431.1"/>
    <property type="molecule type" value="Genomic_DNA"/>
</dbReference>
<accession>A0ABX6JVU7</accession>
<dbReference type="Pfam" id="PF17227">
    <property type="entry name" value="DUF5302"/>
    <property type="match status" value="1"/>
</dbReference>
<feature type="compositionally biased region" description="Basic and acidic residues" evidence="1">
    <location>
        <begin position="1"/>
        <end position="24"/>
    </location>
</feature>